<reference evidence="2" key="1">
    <citation type="submission" date="2013-11" db="EMBL/GenBank/DDBJ databases">
        <title>The Genome Sequence of Phytophthora parasitica CHvinca01.</title>
        <authorList>
            <consortium name="The Broad Institute Genomics Platform"/>
            <person name="Russ C."/>
            <person name="Tyler B."/>
            <person name="Panabieres F."/>
            <person name="Shan W."/>
            <person name="Tripathy S."/>
            <person name="Grunwald N."/>
            <person name="Machado M."/>
            <person name="Johnson C.S."/>
            <person name="Arredondo F."/>
            <person name="Hong C."/>
            <person name="Coffey M."/>
            <person name="Young S.K."/>
            <person name="Zeng Q."/>
            <person name="Gargeya S."/>
            <person name="Fitzgerald M."/>
            <person name="Abouelleil A."/>
            <person name="Alvarado L."/>
            <person name="Chapman S.B."/>
            <person name="Gainer-Dewar J."/>
            <person name="Goldberg J."/>
            <person name="Griggs A."/>
            <person name="Gujja S."/>
            <person name="Hansen M."/>
            <person name="Howarth C."/>
            <person name="Imamovic A."/>
            <person name="Ireland A."/>
            <person name="Larimer J."/>
            <person name="McCowan C."/>
            <person name="Murphy C."/>
            <person name="Pearson M."/>
            <person name="Poon T.W."/>
            <person name="Priest M."/>
            <person name="Roberts A."/>
            <person name="Saif S."/>
            <person name="Shea T."/>
            <person name="Sykes S."/>
            <person name="Wortman J."/>
            <person name="Nusbaum C."/>
            <person name="Birren B."/>
        </authorList>
    </citation>
    <scope>NUCLEOTIDE SEQUENCE [LARGE SCALE GENOMIC DNA]</scope>
    <source>
        <strain evidence="2">CHvinca01</strain>
    </source>
</reference>
<feature type="region of interest" description="Disordered" evidence="1">
    <location>
        <begin position="1"/>
        <end position="45"/>
    </location>
</feature>
<dbReference type="Proteomes" id="UP000054532">
    <property type="component" value="Unassembled WGS sequence"/>
</dbReference>
<dbReference type="AlphaFoldDB" id="W2LWZ4"/>
<dbReference type="Proteomes" id="UP000054423">
    <property type="component" value="Unassembled WGS sequence"/>
</dbReference>
<proteinExistence type="predicted"/>
<gene>
    <name evidence="3" type="ORF">L914_01554</name>
    <name evidence="2" type="ORF">L917_01514</name>
</gene>
<reference evidence="3" key="2">
    <citation type="submission" date="2013-11" db="EMBL/GenBank/DDBJ databases">
        <title>The Genome Sequence of Phytophthora parasitica IAC_01/95.</title>
        <authorList>
            <consortium name="The Broad Institute Genomics Platform"/>
            <person name="Russ C."/>
            <person name="Tyler B."/>
            <person name="Panabieres F."/>
            <person name="Shan W."/>
            <person name="Tripathy S."/>
            <person name="Grunwald N."/>
            <person name="Machado M."/>
            <person name="Johnson C.S."/>
            <person name="Arredondo F."/>
            <person name="Hong C."/>
            <person name="Coffey M."/>
            <person name="Young S.K."/>
            <person name="Zeng Q."/>
            <person name="Gargeya S."/>
            <person name="Fitzgerald M."/>
            <person name="Abouelleil A."/>
            <person name="Alvarado L."/>
            <person name="Chapman S.B."/>
            <person name="Gainer-Dewar J."/>
            <person name="Goldberg J."/>
            <person name="Griggs A."/>
            <person name="Gujja S."/>
            <person name="Hansen M."/>
            <person name="Howarth C."/>
            <person name="Imamovic A."/>
            <person name="Ireland A."/>
            <person name="Larimer J."/>
            <person name="McCowan C."/>
            <person name="Murphy C."/>
            <person name="Pearson M."/>
            <person name="Poon T.W."/>
            <person name="Priest M."/>
            <person name="Roberts A."/>
            <person name="Saif S."/>
            <person name="Shea T."/>
            <person name="Sykes S."/>
            <person name="Wortman J."/>
            <person name="Nusbaum C."/>
            <person name="Birren B."/>
        </authorList>
    </citation>
    <scope>NUCLEOTIDE SEQUENCE [LARGE SCALE GENOMIC DNA]</scope>
    <source>
        <strain evidence="3">IAC_01/95</strain>
    </source>
</reference>
<sequence>MTEQQVVTRIRALARKEPPTSRRLLSTLPPPSRRSCPGQRQTPRS</sequence>
<name>W2LWZ4_PHYNI</name>
<evidence type="ECO:0000313" key="3">
    <source>
        <dbReference type="EMBL" id="ETM55202.1"/>
    </source>
</evidence>
<evidence type="ECO:0000313" key="2">
    <source>
        <dbReference type="EMBL" id="ETM01952.1"/>
    </source>
</evidence>
<protein>
    <submittedName>
        <fullName evidence="2">Uncharacterized protein</fullName>
    </submittedName>
</protein>
<evidence type="ECO:0000256" key="1">
    <source>
        <dbReference type="SAM" id="MobiDB-lite"/>
    </source>
</evidence>
<accession>W2LWZ4</accession>
<dbReference type="EMBL" id="KI690781">
    <property type="protein sequence ID" value="ETM55202.1"/>
    <property type="molecule type" value="Genomic_DNA"/>
</dbReference>
<dbReference type="EMBL" id="KI677545">
    <property type="protein sequence ID" value="ETM01952.1"/>
    <property type="molecule type" value="Genomic_DNA"/>
</dbReference>
<organism evidence="2">
    <name type="scientific">Phytophthora nicotianae</name>
    <name type="common">Potato buckeye rot agent</name>
    <name type="synonym">Phytophthora parasitica</name>
    <dbReference type="NCBI Taxonomy" id="4792"/>
    <lineage>
        <taxon>Eukaryota</taxon>
        <taxon>Sar</taxon>
        <taxon>Stramenopiles</taxon>
        <taxon>Oomycota</taxon>
        <taxon>Peronosporomycetes</taxon>
        <taxon>Peronosporales</taxon>
        <taxon>Peronosporaceae</taxon>
        <taxon>Phytophthora</taxon>
    </lineage>
</organism>